<feature type="transmembrane region" description="Helical" evidence="12">
    <location>
        <begin position="158"/>
        <end position="185"/>
    </location>
</feature>
<comment type="catalytic activity">
    <reaction evidence="11">
        <text>[GlcNAc-(1-&gt;4)-Mur2Ac(oyl-L-Ala-gamma-D-Glu-L-Lys-D-Ala-D-Ala)](n)-di-trans,octa-cis-undecaprenyl diphosphate + beta-D-GlcNAc-(1-&gt;4)-Mur2Ac(oyl-L-Ala-gamma-D-Glu-L-Lys-D-Ala-D-Ala)-di-trans,octa-cis-undecaprenyl diphosphate = [GlcNAc-(1-&gt;4)-Mur2Ac(oyl-L-Ala-gamma-D-Glu-L-Lys-D-Ala-D-Ala)](n+1)-di-trans,octa-cis-undecaprenyl diphosphate + di-trans,octa-cis-undecaprenyl diphosphate + H(+)</text>
        <dbReference type="Rhea" id="RHEA:23708"/>
        <dbReference type="Rhea" id="RHEA-COMP:9602"/>
        <dbReference type="Rhea" id="RHEA-COMP:9603"/>
        <dbReference type="ChEBI" id="CHEBI:15378"/>
        <dbReference type="ChEBI" id="CHEBI:58405"/>
        <dbReference type="ChEBI" id="CHEBI:60033"/>
        <dbReference type="ChEBI" id="CHEBI:78435"/>
        <dbReference type="EC" id="2.4.99.28"/>
    </reaction>
</comment>
<evidence type="ECO:0000256" key="1">
    <source>
        <dbReference type="ARBA" id="ARBA00004141"/>
    </source>
</evidence>
<keyword evidence="7 12" id="KW-1133">Transmembrane helix</keyword>
<feature type="transmembrane region" description="Helical" evidence="12">
    <location>
        <begin position="280"/>
        <end position="304"/>
    </location>
</feature>
<dbReference type="EC" id="2.4.99.28" evidence="10"/>
<keyword evidence="2" id="KW-0328">Glycosyltransferase</keyword>
<evidence type="ECO:0000256" key="8">
    <source>
        <dbReference type="ARBA" id="ARBA00023136"/>
    </source>
</evidence>
<evidence type="ECO:0000256" key="4">
    <source>
        <dbReference type="ARBA" id="ARBA00022692"/>
    </source>
</evidence>
<dbReference type="PANTHER" id="PTHR30474:SF2">
    <property type="entry name" value="PEPTIDOGLYCAN GLYCOSYLTRANSFERASE FTSW-RELATED"/>
    <property type="match status" value="1"/>
</dbReference>
<evidence type="ECO:0000256" key="6">
    <source>
        <dbReference type="ARBA" id="ARBA00022984"/>
    </source>
</evidence>
<dbReference type="AlphaFoldDB" id="A0A6J6P2B8"/>
<evidence type="ECO:0000256" key="5">
    <source>
        <dbReference type="ARBA" id="ARBA00022960"/>
    </source>
</evidence>
<keyword evidence="3" id="KW-0808">Transferase</keyword>
<comment type="subcellular location">
    <subcellularLocation>
        <location evidence="1">Membrane</location>
        <topology evidence="1">Multi-pass membrane protein</topology>
    </subcellularLocation>
</comment>
<dbReference type="GO" id="GO:0032153">
    <property type="term" value="C:cell division site"/>
    <property type="evidence" value="ECO:0007669"/>
    <property type="project" value="TreeGrafter"/>
</dbReference>
<feature type="transmembrane region" description="Helical" evidence="12">
    <location>
        <begin position="346"/>
        <end position="368"/>
    </location>
</feature>
<evidence type="ECO:0000256" key="7">
    <source>
        <dbReference type="ARBA" id="ARBA00022989"/>
    </source>
</evidence>
<evidence type="ECO:0000256" key="2">
    <source>
        <dbReference type="ARBA" id="ARBA00022676"/>
    </source>
</evidence>
<keyword evidence="4 12" id="KW-0812">Transmembrane</keyword>
<dbReference type="GO" id="GO:0009252">
    <property type="term" value="P:peptidoglycan biosynthetic process"/>
    <property type="evidence" value="ECO:0007669"/>
    <property type="project" value="UniProtKB-KW"/>
</dbReference>
<dbReference type="GO" id="GO:0008360">
    <property type="term" value="P:regulation of cell shape"/>
    <property type="evidence" value="ECO:0007669"/>
    <property type="project" value="UniProtKB-KW"/>
</dbReference>
<keyword evidence="6" id="KW-0573">Peptidoglycan synthesis</keyword>
<dbReference type="GO" id="GO:0051301">
    <property type="term" value="P:cell division"/>
    <property type="evidence" value="ECO:0007669"/>
    <property type="project" value="InterPro"/>
</dbReference>
<dbReference type="GO" id="GO:0008955">
    <property type="term" value="F:peptidoglycan glycosyltransferase activity"/>
    <property type="evidence" value="ECO:0007669"/>
    <property type="project" value="UniProtKB-EC"/>
</dbReference>
<proteinExistence type="predicted"/>
<keyword evidence="5" id="KW-0133">Cell shape</keyword>
<keyword evidence="8 12" id="KW-0472">Membrane</keyword>
<sequence length="374" mass="39371">MSKSTSKSKLSSDRRYFPLLLGSSIALCVIGITMVLSASSVSSIQSSGSSFSIVLKQLLFLGIGSAFAFLAFKIPTPIYRKLAPLAVVGSCALQLLIFTPLGVNINGNRNWLEFGPIRFQPSEFGKLALVLWVADALTRNAIPLKDRLVRALLGSAPILILVLAGKDLGTAIIVFVTLFAILFAAGISGRTLSFFGVLVILGTAALVVSQSHRLKRFTALLDPFSVANYQSAGWQPAHGIMALATGGLFGVGLGAGSQKWGNLGPEAHTDFIFAVIGEEVGLFGTLMVVAIFGVILWCGCSLALRVKDNFSRLIAVGVTAWIVFQALTNMGSSIGVFPVIGVPLPFVSYGGSSLISTLAAVAILLRIAHDRANS</sequence>
<dbReference type="InterPro" id="IPR001182">
    <property type="entry name" value="FtsW/RodA"/>
</dbReference>
<dbReference type="EMBL" id="CAEZXN010000012">
    <property type="protein sequence ID" value="CAB4692787.1"/>
    <property type="molecule type" value="Genomic_DNA"/>
</dbReference>
<organism evidence="13">
    <name type="scientific">freshwater metagenome</name>
    <dbReference type="NCBI Taxonomy" id="449393"/>
    <lineage>
        <taxon>unclassified sequences</taxon>
        <taxon>metagenomes</taxon>
        <taxon>ecological metagenomes</taxon>
    </lineage>
</organism>
<reference evidence="13" key="1">
    <citation type="submission" date="2020-05" db="EMBL/GenBank/DDBJ databases">
        <authorList>
            <person name="Chiriac C."/>
            <person name="Salcher M."/>
            <person name="Ghai R."/>
            <person name="Kavagutti S V."/>
        </authorList>
    </citation>
    <scope>NUCLEOTIDE SEQUENCE</scope>
</reference>
<feature type="transmembrane region" description="Helical" evidence="12">
    <location>
        <begin position="191"/>
        <end position="208"/>
    </location>
</feature>
<gene>
    <name evidence="13" type="ORF">UFOPK2423_00688</name>
</gene>
<evidence type="ECO:0000256" key="12">
    <source>
        <dbReference type="SAM" id="Phobius"/>
    </source>
</evidence>
<accession>A0A6J6P2B8</accession>
<dbReference type="PANTHER" id="PTHR30474">
    <property type="entry name" value="CELL CYCLE PROTEIN"/>
    <property type="match status" value="1"/>
</dbReference>
<evidence type="ECO:0000313" key="13">
    <source>
        <dbReference type="EMBL" id="CAB4692787.1"/>
    </source>
</evidence>
<evidence type="ECO:0000256" key="10">
    <source>
        <dbReference type="ARBA" id="ARBA00044770"/>
    </source>
</evidence>
<feature type="transmembrane region" description="Helical" evidence="12">
    <location>
        <begin position="53"/>
        <end position="72"/>
    </location>
</feature>
<feature type="transmembrane region" description="Helical" evidence="12">
    <location>
        <begin position="313"/>
        <end position="340"/>
    </location>
</feature>
<dbReference type="Pfam" id="PF01098">
    <property type="entry name" value="FTSW_RODA_SPOVE"/>
    <property type="match status" value="1"/>
</dbReference>
<evidence type="ECO:0000256" key="11">
    <source>
        <dbReference type="ARBA" id="ARBA00049902"/>
    </source>
</evidence>
<name>A0A6J6P2B8_9ZZZZ</name>
<evidence type="ECO:0000256" key="9">
    <source>
        <dbReference type="ARBA" id="ARBA00032370"/>
    </source>
</evidence>
<dbReference type="GO" id="GO:0015648">
    <property type="term" value="F:lipid-linked peptidoglycan transporter activity"/>
    <property type="evidence" value="ECO:0007669"/>
    <property type="project" value="TreeGrafter"/>
</dbReference>
<protein>
    <recommendedName>
        <fullName evidence="10">peptidoglycan glycosyltransferase</fullName>
        <ecNumber evidence="10">2.4.99.28</ecNumber>
    </recommendedName>
    <alternativeName>
        <fullName evidence="9">Peptidoglycan polymerase</fullName>
    </alternativeName>
</protein>
<dbReference type="InterPro" id="IPR018365">
    <property type="entry name" value="Cell_cycle_FtsW-rel_CS"/>
</dbReference>
<evidence type="ECO:0000256" key="3">
    <source>
        <dbReference type="ARBA" id="ARBA00022679"/>
    </source>
</evidence>
<dbReference type="PROSITE" id="PS00428">
    <property type="entry name" value="FTSW_RODA_SPOVE"/>
    <property type="match status" value="1"/>
</dbReference>
<dbReference type="GO" id="GO:0005886">
    <property type="term" value="C:plasma membrane"/>
    <property type="evidence" value="ECO:0007669"/>
    <property type="project" value="TreeGrafter"/>
</dbReference>